<reference evidence="8 9" key="1">
    <citation type="journal article" date="2010" name="Stand. Genomic Sci.">
        <title>Permanent draft genome sequence of Dethiosulfovibrio peptidovorans type strain (SEBR 4207).</title>
        <authorList>
            <person name="Labutti K."/>
            <person name="Mayilraj S."/>
            <person name="Clum A."/>
            <person name="Lucas S."/>
            <person name="Glavina Del Rio T."/>
            <person name="Nolan M."/>
            <person name="Tice H."/>
            <person name="Cheng J.F."/>
            <person name="Pitluck S."/>
            <person name="Liolios K."/>
            <person name="Ivanova N."/>
            <person name="Mavromatis K."/>
            <person name="Mikhailova N."/>
            <person name="Pati A."/>
            <person name="Goodwin L."/>
            <person name="Chen A."/>
            <person name="Palaniappan K."/>
            <person name="Land M."/>
            <person name="Hauser L."/>
            <person name="Chang Y.J."/>
            <person name="Jeffries C.D."/>
            <person name="Rohde M."/>
            <person name="Spring S."/>
            <person name="Goker M."/>
            <person name="Woyke T."/>
            <person name="Bristow J."/>
            <person name="Eisen J.A."/>
            <person name="Markowitz V."/>
            <person name="Hugenholtz P."/>
            <person name="Kyrpides N.C."/>
            <person name="Klenk H.P."/>
            <person name="Lapidus A."/>
        </authorList>
    </citation>
    <scope>NUCLEOTIDE SEQUENCE [LARGE SCALE GENOMIC DNA]</scope>
    <source>
        <strain evidence="8 9">DSM 11002</strain>
    </source>
</reference>
<dbReference type="GO" id="GO:0005886">
    <property type="term" value="C:plasma membrane"/>
    <property type="evidence" value="ECO:0007669"/>
    <property type="project" value="UniProtKB-SubCell"/>
</dbReference>
<evidence type="ECO:0000256" key="4">
    <source>
        <dbReference type="ARBA" id="ARBA00022989"/>
    </source>
</evidence>
<dbReference type="GO" id="GO:0015081">
    <property type="term" value="F:sodium ion transmembrane transporter activity"/>
    <property type="evidence" value="ECO:0007669"/>
    <property type="project" value="InterPro"/>
</dbReference>
<dbReference type="EMBL" id="ABTR02000001">
    <property type="protein sequence ID" value="EFC92201.1"/>
    <property type="molecule type" value="Genomic_DNA"/>
</dbReference>
<evidence type="ECO:0000256" key="6">
    <source>
        <dbReference type="SAM" id="MobiDB-lite"/>
    </source>
</evidence>
<keyword evidence="3 7" id="KW-0812">Transmembrane</keyword>
<evidence type="ECO:0000256" key="2">
    <source>
        <dbReference type="ARBA" id="ARBA00022475"/>
    </source>
</evidence>
<accession>D2Z3G1</accession>
<sequence length="135" mass="14046">MNQLFEGVHGAISLSLIAFSIVFFVLLGLTFVIYAIRFFAGQKGSAPTSRVSTGSAPSKPAQPSTASSVRSSDSSEEVVAAITGALIAKLGRGVRIVNVRPAGKENAGANGWSSWGRFDGMQGLDSSAWNVGGRR</sequence>
<dbReference type="OrthoDB" id="6456at2"/>
<dbReference type="Pfam" id="PF04277">
    <property type="entry name" value="OAD_gamma"/>
    <property type="match status" value="1"/>
</dbReference>
<evidence type="ECO:0000256" key="3">
    <source>
        <dbReference type="ARBA" id="ARBA00022692"/>
    </source>
</evidence>
<evidence type="ECO:0000313" key="8">
    <source>
        <dbReference type="EMBL" id="EFC92201.1"/>
    </source>
</evidence>
<protein>
    <submittedName>
        <fullName evidence="8">Sodium pump decarboxylase gamma subunit</fullName>
    </submittedName>
</protein>
<comment type="caution">
    <text evidence="8">The sequence shown here is derived from an EMBL/GenBank/DDBJ whole genome shotgun (WGS) entry which is preliminary data.</text>
</comment>
<dbReference type="PaxDb" id="469381-Dpep_2179"/>
<gene>
    <name evidence="8" type="ORF">Dpep_2179</name>
</gene>
<evidence type="ECO:0000256" key="1">
    <source>
        <dbReference type="ARBA" id="ARBA00004236"/>
    </source>
</evidence>
<dbReference type="InterPro" id="IPR005899">
    <property type="entry name" value="Na_pump_deCOase"/>
</dbReference>
<comment type="subcellular location">
    <subcellularLocation>
        <location evidence="1">Cell membrane</location>
    </subcellularLocation>
</comment>
<name>D2Z3G1_9BACT</name>
<evidence type="ECO:0000313" key="9">
    <source>
        <dbReference type="Proteomes" id="UP000006427"/>
    </source>
</evidence>
<feature type="compositionally biased region" description="Low complexity" evidence="6">
    <location>
        <begin position="64"/>
        <end position="75"/>
    </location>
</feature>
<dbReference type="AlphaFoldDB" id="D2Z3G1"/>
<proteinExistence type="predicted"/>
<dbReference type="STRING" id="469381.Dpep_2179"/>
<dbReference type="RefSeq" id="WP_005662091.1">
    <property type="nucleotide sequence ID" value="NZ_ABTR02000001.1"/>
</dbReference>
<evidence type="ECO:0000256" key="5">
    <source>
        <dbReference type="ARBA" id="ARBA00023136"/>
    </source>
</evidence>
<keyword evidence="2" id="KW-1003">Cell membrane</keyword>
<keyword evidence="9" id="KW-1185">Reference proteome</keyword>
<keyword evidence="4 7" id="KW-1133">Transmembrane helix</keyword>
<dbReference type="eggNOG" id="ENOG5033EBD">
    <property type="taxonomic scope" value="Bacteria"/>
</dbReference>
<evidence type="ECO:0000256" key="7">
    <source>
        <dbReference type="SAM" id="Phobius"/>
    </source>
</evidence>
<dbReference type="GO" id="GO:0036376">
    <property type="term" value="P:sodium ion export across plasma membrane"/>
    <property type="evidence" value="ECO:0007669"/>
    <property type="project" value="InterPro"/>
</dbReference>
<feature type="transmembrane region" description="Helical" evidence="7">
    <location>
        <begin position="12"/>
        <end position="36"/>
    </location>
</feature>
<feature type="compositionally biased region" description="Polar residues" evidence="6">
    <location>
        <begin position="45"/>
        <end position="56"/>
    </location>
</feature>
<feature type="region of interest" description="Disordered" evidence="6">
    <location>
        <begin position="44"/>
        <end position="75"/>
    </location>
</feature>
<keyword evidence="5 7" id="KW-0472">Membrane</keyword>
<dbReference type="Proteomes" id="UP000006427">
    <property type="component" value="Unassembled WGS sequence"/>
</dbReference>
<organism evidence="8 9">
    <name type="scientific">Dethiosulfovibrio peptidovorans DSM 11002</name>
    <dbReference type="NCBI Taxonomy" id="469381"/>
    <lineage>
        <taxon>Bacteria</taxon>
        <taxon>Thermotogati</taxon>
        <taxon>Synergistota</taxon>
        <taxon>Synergistia</taxon>
        <taxon>Synergistales</taxon>
        <taxon>Dethiosulfovibrionaceae</taxon>
        <taxon>Dethiosulfovibrio</taxon>
    </lineage>
</organism>